<comment type="similarity">
    <text evidence="2 6">Belongs to the ABC-3 integral membrane protein family.</text>
</comment>
<dbReference type="InterPro" id="IPR001626">
    <property type="entry name" value="ABC_TroCD"/>
</dbReference>
<dbReference type="PANTHER" id="PTHR30477:SF0">
    <property type="entry name" value="METAL TRANSPORT SYSTEM MEMBRANE PROTEIN TM_0125-RELATED"/>
    <property type="match status" value="1"/>
</dbReference>
<keyword evidence="6" id="KW-0813">Transport</keyword>
<feature type="transmembrane region" description="Helical" evidence="7">
    <location>
        <begin position="240"/>
        <end position="259"/>
    </location>
</feature>
<keyword evidence="9" id="KW-1185">Reference proteome</keyword>
<feature type="transmembrane region" description="Helical" evidence="7">
    <location>
        <begin position="42"/>
        <end position="65"/>
    </location>
</feature>
<proteinExistence type="inferred from homology"/>
<keyword evidence="4 7" id="KW-1133">Transmembrane helix</keyword>
<keyword evidence="3 6" id="KW-0812">Transmembrane</keyword>
<dbReference type="Proteomes" id="UP000531840">
    <property type="component" value="Unassembled WGS sequence"/>
</dbReference>
<dbReference type="SUPFAM" id="SSF81345">
    <property type="entry name" value="ABC transporter involved in vitamin B12 uptake, BtuC"/>
    <property type="match status" value="1"/>
</dbReference>
<feature type="transmembrane region" description="Helical" evidence="7">
    <location>
        <begin position="130"/>
        <end position="149"/>
    </location>
</feature>
<accession>A0ABX2SZG7</accession>
<gene>
    <name evidence="8" type="ORF">HZY85_05700</name>
</gene>
<evidence type="ECO:0000313" key="8">
    <source>
        <dbReference type="EMBL" id="NYS47685.1"/>
    </source>
</evidence>
<evidence type="ECO:0000256" key="2">
    <source>
        <dbReference type="ARBA" id="ARBA00008034"/>
    </source>
</evidence>
<evidence type="ECO:0000256" key="6">
    <source>
        <dbReference type="RuleBase" id="RU003943"/>
    </source>
</evidence>
<feature type="transmembrane region" description="Helical" evidence="7">
    <location>
        <begin position="169"/>
        <end position="199"/>
    </location>
</feature>
<dbReference type="InterPro" id="IPR037294">
    <property type="entry name" value="ABC_BtuC-like"/>
</dbReference>
<keyword evidence="5 7" id="KW-0472">Membrane</keyword>
<evidence type="ECO:0000313" key="9">
    <source>
        <dbReference type="Proteomes" id="UP000531840"/>
    </source>
</evidence>
<name>A0ABX2SZG7_9BACL</name>
<feature type="transmembrane region" description="Helical" evidence="7">
    <location>
        <begin position="6"/>
        <end position="30"/>
    </location>
</feature>
<protein>
    <submittedName>
        <fullName evidence="8">Metal ABC transporter permease</fullName>
    </submittedName>
</protein>
<evidence type="ECO:0000256" key="4">
    <source>
        <dbReference type="ARBA" id="ARBA00022989"/>
    </source>
</evidence>
<dbReference type="Pfam" id="PF00950">
    <property type="entry name" value="ABC-3"/>
    <property type="match status" value="1"/>
</dbReference>
<evidence type="ECO:0000256" key="3">
    <source>
        <dbReference type="ARBA" id="ARBA00022692"/>
    </source>
</evidence>
<dbReference type="EMBL" id="JACBYF010000010">
    <property type="protein sequence ID" value="NYS47685.1"/>
    <property type="molecule type" value="Genomic_DNA"/>
</dbReference>
<organism evidence="8 9">
    <name type="scientific">Gemelliphila palaticanis</name>
    <dbReference type="NCBI Taxonomy" id="81950"/>
    <lineage>
        <taxon>Bacteria</taxon>
        <taxon>Bacillati</taxon>
        <taxon>Bacillota</taxon>
        <taxon>Bacilli</taxon>
        <taxon>Bacillales</taxon>
        <taxon>Gemellaceae</taxon>
        <taxon>Gemelliphila</taxon>
    </lineage>
</organism>
<comment type="caution">
    <text evidence="8">The sequence shown here is derived from an EMBL/GenBank/DDBJ whole genome shotgun (WGS) entry which is preliminary data.</text>
</comment>
<feature type="transmembrane region" description="Helical" evidence="7">
    <location>
        <begin position="85"/>
        <end position="104"/>
    </location>
</feature>
<dbReference type="Gene3D" id="1.10.3470.10">
    <property type="entry name" value="ABC transporter involved in vitamin B12 uptake, BtuC"/>
    <property type="match status" value="1"/>
</dbReference>
<evidence type="ECO:0000256" key="7">
    <source>
        <dbReference type="SAM" id="Phobius"/>
    </source>
</evidence>
<comment type="subcellular location">
    <subcellularLocation>
        <location evidence="6">Cell membrane</location>
        <topology evidence="6">Multi-pass membrane protein</topology>
    </subcellularLocation>
    <subcellularLocation>
        <location evidence="1">Membrane</location>
        <topology evidence="1">Multi-pass membrane protein</topology>
    </subcellularLocation>
</comment>
<evidence type="ECO:0000256" key="5">
    <source>
        <dbReference type="ARBA" id="ARBA00023136"/>
    </source>
</evidence>
<dbReference type="RefSeq" id="WP_179941473.1">
    <property type="nucleotide sequence ID" value="NZ_JACBYF010000010.1"/>
</dbReference>
<feature type="transmembrane region" description="Helical" evidence="7">
    <location>
        <begin position="211"/>
        <end position="234"/>
    </location>
</feature>
<dbReference type="PANTHER" id="PTHR30477">
    <property type="entry name" value="ABC-TRANSPORTER METAL-BINDING PROTEIN"/>
    <property type="match status" value="1"/>
</dbReference>
<reference evidence="8 9" key="1">
    <citation type="submission" date="2020-07" db="EMBL/GenBank/DDBJ databases">
        <title>MOT database genomes.</title>
        <authorList>
            <person name="Joseph S."/>
            <person name="Aduse-Opoku J."/>
            <person name="Hashim A."/>
            <person name="Wade W."/>
            <person name="Curtis M."/>
        </authorList>
    </citation>
    <scope>NUCLEOTIDE SEQUENCE [LARGE SCALE GENOMIC DNA]</scope>
    <source>
        <strain evidence="8 9">CIP 106318</strain>
    </source>
</reference>
<sequence length="266" mass="29214">MFKYEFMQNAFLSGTIVAIMAGFIGVFVISRNMSFISHTLSHVGFSGAAFAVFLGISPIYGLILFTTSMSYIVGYLGDKSFRRESTVSVMLGIFLGLGLLFLSITPKSTSYVNSILFGSIVSITSEDVKLILILSTVVILLLLSFYRVLKFDSFDQIGAIANGINSKLVSIFFLTLLSIAVSVTVPIIGALLMFVLLTVPASSARFLSNSIAKMIVISIIFSILGVWLGLTLSYYTSLPVTFYIATIEGILYFISLNYYNYKNKRH</sequence>
<evidence type="ECO:0000256" key="1">
    <source>
        <dbReference type="ARBA" id="ARBA00004141"/>
    </source>
</evidence>